<accession>A0ABT1A3T6</accession>
<dbReference type="Gene3D" id="3.30.530.20">
    <property type="match status" value="1"/>
</dbReference>
<name>A0ABT1A3T6_9PSEU</name>
<reference evidence="1" key="1">
    <citation type="submission" date="2021-04" db="EMBL/GenBank/DDBJ databases">
        <title>Pseudonocardia sp. nov., isolated from sandy soil of mangrove forest.</title>
        <authorList>
            <person name="Zan Z."/>
            <person name="Huang R."/>
            <person name="Liu W."/>
        </authorList>
    </citation>
    <scope>NUCLEOTIDE SEQUENCE</scope>
    <source>
        <strain evidence="1">S2-4</strain>
    </source>
</reference>
<protein>
    <submittedName>
        <fullName evidence="1">Uncharacterized protein</fullName>
    </submittedName>
</protein>
<organism evidence="1 2">
    <name type="scientific">Pseudonocardia humida</name>
    <dbReference type="NCBI Taxonomy" id="2800819"/>
    <lineage>
        <taxon>Bacteria</taxon>
        <taxon>Bacillati</taxon>
        <taxon>Actinomycetota</taxon>
        <taxon>Actinomycetes</taxon>
        <taxon>Pseudonocardiales</taxon>
        <taxon>Pseudonocardiaceae</taxon>
        <taxon>Pseudonocardia</taxon>
    </lineage>
</organism>
<evidence type="ECO:0000313" key="1">
    <source>
        <dbReference type="EMBL" id="MCO1657677.1"/>
    </source>
</evidence>
<proteinExistence type="predicted"/>
<dbReference type="InterPro" id="IPR023393">
    <property type="entry name" value="START-like_dom_sf"/>
</dbReference>
<sequence>MARVVRLGAVAAGAVGALIAARRVRRAGGPGKTGPTWLGVTVLAPPDRIAAGGELPEPLRALGDAVEVRMQPAPGDRGTEVYARLRDDGQGSGTAARLTGRDRMGPLRQALREAKSLVETGEVLRTDAVETTHPGPRGRLIAALDERAQKAGRL</sequence>
<dbReference type="RefSeq" id="WP_252441328.1">
    <property type="nucleotide sequence ID" value="NZ_JAGSOV010000045.1"/>
</dbReference>
<gene>
    <name evidence="1" type="ORF">KDL28_21690</name>
</gene>
<keyword evidence="2" id="KW-1185">Reference proteome</keyword>
<evidence type="ECO:0000313" key="2">
    <source>
        <dbReference type="Proteomes" id="UP001165283"/>
    </source>
</evidence>
<dbReference type="EMBL" id="JAGSOV010000045">
    <property type="protein sequence ID" value="MCO1657677.1"/>
    <property type="molecule type" value="Genomic_DNA"/>
</dbReference>
<dbReference type="Proteomes" id="UP001165283">
    <property type="component" value="Unassembled WGS sequence"/>
</dbReference>
<comment type="caution">
    <text evidence="1">The sequence shown here is derived from an EMBL/GenBank/DDBJ whole genome shotgun (WGS) entry which is preliminary data.</text>
</comment>